<feature type="region of interest" description="Disordered" evidence="3">
    <location>
        <begin position="1"/>
        <end position="27"/>
    </location>
</feature>
<dbReference type="PROSITE" id="PS01137">
    <property type="entry name" value="TATD_1"/>
    <property type="match status" value="1"/>
</dbReference>
<evidence type="ECO:0000313" key="5">
    <source>
        <dbReference type="Proteomes" id="UP001054837"/>
    </source>
</evidence>
<evidence type="ECO:0000256" key="1">
    <source>
        <dbReference type="ARBA" id="ARBA00009275"/>
    </source>
</evidence>
<dbReference type="SUPFAM" id="SSF51556">
    <property type="entry name" value="Metallo-dependent hydrolases"/>
    <property type="match status" value="1"/>
</dbReference>
<dbReference type="PANTHER" id="PTHR46363">
    <property type="entry name" value="DEOXYRIBONUCLEASE TATDN2-RELATED"/>
    <property type="match status" value="1"/>
</dbReference>
<evidence type="ECO:0000256" key="2">
    <source>
        <dbReference type="ARBA" id="ARBA00022801"/>
    </source>
</evidence>
<dbReference type="PROSITE" id="PS01090">
    <property type="entry name" value="TATD_2"/>
    <property type="match status" value="1"/>
</dbReference>
<reference evidence="4 5" key="1">
    <citation type="submission" date="2021-06" db="EMBL/GenBank/DDBJ databases">
        <title>Caerostris darwini draft genome.</title>
        <authorList>
            <person name="Kono N."/>
            <person name="Arakawa K."/>
        </authorList>
    </citation>
    <scope>NUCLEOTIDE SEQUENCE [LARGE SCALE GENOMIC DNA]</scope>
</reference>
<sequence length="552" mass="63849">MSYSKSIALKSPDGTTDVSDTQLSSTTSPKHLLAENYESYESLYAKCYEIPHSVLNRMPKFDYRCYELPSNDSYSASINLYNPINFQNYDGSNYERNQAVLKSRENDQFPSPITKQTEAQNCKYEDQSYKNTPHTLPAKHHASLIKSSSGLSLIASYENDTHQDDSFSAPIRGVNKLKDKIERYVWESPEYRNSLRSRGSLPARTETAIRSSEDISNLLNKRQSFPFTRSPCRSPVLKRNFSTCIADQTPYPKDDSYQKRKRMRSNLPYYNAIEVMSLESKCGFIDTHCHLDFLFQRQGYEGSYAEYQKEHHSTFPKSYKGCLAIFCNPFTFSKRQLWEKYLKEENVWASFGCHPHNAKDYNDSVERALCDALEHSKVRALGEIGLDYSNRNKCMKDLQFEAFRRQLKIALKKKLPVVIHCREAHDDGMKIINEILPKDYTIHLHCFTDTWEYAKNWLDEFPNLFIGITNVVTFPSAESVHEVAQKIPLDRLLLETDAPYFVPRAGQLFRETKWSHPGMAIHVAAQIAALKNVPIKQVLQSTRRNTKRVYNI</sequence>
<dbReference type="InterPro" id="IPR032466">
    <property type="entry name" value="Metal_Hydrolase"/>
</dbReference>
<comment type="caution">
    <text evidence="4">The sequence shown here is derived from an EMBL/GenBank/DDBJ whole genome shotgun (WGS) entry which is preliminary data.</text>
</comment>
<dbReference type="GO" id="GO:0016788">
    <property type="term" value="F:hydrolase activity, acting on ester bonds"/>
    <property type="evidence" value="ECO:0007669"/>
    <property type="project" value="InterPro"/>
</dbReference>
<dbReference type="InterPro" id="IPR001130">
    <property type="entry name" value="TatD-like"/>
</dbReference>
<evidence type="ECO:0000313" key="4">
    <source>
        <dbReference type="EMBL" id="GIY45186.1"/>
    </source>
</evidence>
<evidence type="ECO:0000256" key="3">
    <source>
        <dbReference type="SAM" id="MobiDB-lite"/>
    </source>
</evidence>
<dbReference type="FunFam" id="3.20.20.140:FF:000027">
    <property type="entry name" value="putative deoxyribonuclease TATDN2"/>
    <property type="match status" value="1"/>
</dbReference>
<dbReference type="PANTHER" id="PTHR46363:SF1">
    <property type="entry name" value="DEOXYRIBONUCLEASE TATDN2-RELATED"/>
    <property type="match status" value="1"/>
</dbReference>
<accession>A0AAV4TIA7</accession>
<dbReference type="Proteomes" id="UP001054837">
    <property type="component" value="Unassembled WGS sequence"/>
</dbReference>
<organism evidence="4 5">
    <name type="scientific">Caerostris darwini</name>
    <dbReference type="NCBI Taxonomy" id="1538125"/>
    <lineage>
        <taxon>Eukaryota</taxon>
        <taxon>Metazoa</taxon>
        <taxon>Ecdysozoa</taxon>
        <taxon>Arthropoda</taxon>
        <taxon>Chelicerata</taxon>
        <taxon>Arachnida</taxon>
        <taxon>Araneae</taxon>
        <taxon>Araneomorphae</taxon>
        <taxon>Entelegynae</taxon>
        <taxon>Araneoidea</taxon>
        <taxon>Araneidae</taxon>
        <taxon>Caerostris</taxon>
    </lineage>
</organism>
<proteinExistence type="inferred from homology"/>
<comment type="similarity">
    <text evidence="1">Belongs to the metallo-dependent hydrolases superfamily. TatD-type hydrolase family.</text>
</comment>
<dbReference type="PROSITE" id="PS01091">
    <property type="entry name" value="TATD_3"/>
    <property type="match status" value="1"/>
</dbReference>
<dbReference type="Pfam" id="PF01026">
    <property type="entry name" value="TatD_DNase"/>
    <property type="match status" value="1"/>
</dbReference>
<keyword evidence="5" id="KW-1185">Reference proteome</keyword>
<feature type="compositionally biased region" description="Polar residues" evidence="3">
    <location>
        <begin position="13"/>
        <end position="27"/>
    </location>
</feature>
<dbReference type="AlphaFoldDB" id="A0AAV4TIA7"/>
<keyword evidence="2" id="KW-0378">Hydrolase</keyword>
<name>A0AAV4TIA7_9ARAC</name>
<protein>
    <submittedName>
        <fullName evidence="4">Deoxyribonuclease TATDN2</fullName>
    </submittedName>
</protein>
<dbReference type="InterPro" id="IPR018228">
    <property type="entry name" value="DNase_TatD-rel_CS"/>
</dbReference>
<dbReference type="EMBL" id="BPLQ01009596">
    <property type="protein sequence ID" value="GIY45186.1"/>
    <property type="molecule type" value="Genomic_DNA"/>
</dbReference>
<dbReference type="Gene3D" id="3.20.20.140">
    <property type="entry name" value="Metal-dependent hydrolases"/>
    <property type="match status" value="1"/>
</dbReference>
<dbReference type="CDD" id="cd01310">
    <property type="entry name" value="TatD_DNAse"/>
    <property type="match status" value="1"/>
</dbReference>
<gene>
    <name evidence="4" type="primary">TATDN2</name>
    <name evidence="4" type="ORF">CDAR_218051</name>
</gene>